<dbReference type="Proteomes" id="UP000777440">
    <property type="component" value="Unassembled WGS sequence"/>
</dbReference>
<feature type="signal peptide" evidence="1">
    <location>
        <begin position="1"/>
        <end position="37"/>
    </location>
</feature>
<protein>
    <recommendedName>
        <fullName evidence="4">Secreted protein</fullName>
    </recommendedName>
</protein>
<keyword evidence="1" id="KW-0732">Signal</keyword>
<evidence type="ECO:0000313" key="2">
    <source>
        <dbReference type="EMBL" id="MBW9111300.1"/>
    </source>
</evidence>
<dbReference type="RefSeq" id="WP_220340285.1">
    <property type="nucleotide sequence ID" value="NZ_JAEUAX010000010.1"/>
</dbReference>
<evidence type="ECO:0000256" key="1">
    <source>
        <dbReference type="SAM" id="SignalP"/>
    </source>
</evidence>
<proteinExistence type="predicted"/>
<feature type="chain" id="PRO_5046347844" description="Secreted protein" evidence="1">
    <location>
        <begin position="38"/>
        <end position="138"/>
    </location>
</feature>
<evidence type="ECO:0008006" key="4">
    <source>
        <dbReference type="Google" id="ProtNLM"/>
    </source>
</evidence>
<keyword evidence="3" id="KW-1185">Reference proteome</keyword>
<evidence type="ECO:0000313" key="3">
    <source>
        <dbReference type="Proteomes" id="UP000777440"/>
    </source>
</evidence>
<organism evidence="2 3">
    <name type="scientific">Microbacterium ureisolvens</name>
    <dbReference type="NCBI Taxonomy" id="2781186"/>
    <lineage>
        <taxon>Bacteria</taxon>
        <taxon>Bacillati</taxon>
        <taxon>Actinomycetota</taxon>
        <taxon>Actinomycetes</taxon>
        <taxon>Micrococcales</taxon>
        <taxon>Microbacteriaceae</taxon>
        <taxon>Microbacterium</taxon>
    </lineage>
</organism>
<gene>
    <name evidence="2" type="ORF">JNB61_16105</name>
</gene>
<comment type="caution">
    <text evidence="2">The sequence shown here is derived from an EMBL/GenBank/DDBJ whole genome shotgun (WGS) entry which is preliminary data.</text>
</comment>
<name>A0ABS7I3L3_9MICO</name>
<accession>A0ABS7I3L3</accession>
<dbReference type="EMBL" id="JAEUAX010000010">
    <property type="protein sequence ID" value="MBW9111300.1"/>
    <property type="molecule type" value="Genomic_DNA"/>
</dbReference>
<reference evidence="2 3" key="1">
    <citation type="journal article" date="2021" name="MBio">
        <title>Poor Competitiveness of Bradyrhizobium in Pigeon Pea Root Colonization in Indian Soils.</title>
        <authorList>
            <person name="Chalasani D."/>
            <person name="Basu A."/>
            <person name="Pullabhotla S.V.S.R.N."/>
            <person name="Jorrin B."/>
            <person name="Neal A.L."/>
            <person name="Poole P.S."/>
            <person name="Podile A.R."/>
            <person name="Tkacz A."/>
        </authorList>
    </citation>
    <scope>NUCLEOTIDE SEQUENCE [LARGE SCALE GENOMIC DNA]</scope>
    <source>
        <strain evidence="2 3">HU12</strain>
    </source>
</reference>
<sequence length="138" mass="14756">MKKLTFKSRPPVMKKRMTAIAGAIVVTVGLIAGPAVAANADASATYTYSSVLRASSYWNASTDTMSTTDHYNDGWGSRIKWNLEGNTTNSQLDNIKGAGQTESQGLWVLPSWRFRVQACSINNGTQVGCGGWSGFSGV</sequence>